<proteinExistence type="inferred from homology"/>
<evidence type="ECO:0000313" key="3">
    <source>
        <dbReference type="Proteomes" id="UP001217089"/>
    </source>
</evidence>
<comment type="similarity">
    <text evidence="1">Belongs to the short-chain dehydrogenases/reductases (SDR) family.</text>
</comment>
<name>A0ABQ9EVH0_TEGGR</name>
<dbReference type="EMBL" id="JARBDR010000663">
    <property type="protein sequence ID" value="KAJ8307967.1"/>
    <property type="molecule type" value="Genomic_DNA"/>
</dbReference>
<sequence length="325" mass="36742">MLEILFIGLVLIILYITYKWYRYCQLLPGNNGDKYVFITGCDTGFGFMLTKRLDSLGFKVFPGCLTERGMDNVKNQTSNNIIPVQIDVTKQASIDQAFTFVKSKLPPNKGLWGLVNNAGIAGAVGPVDWLSREDYDVCLAVNLFGMIDVTKTFLPLIRDYRGRIVNITSMMGRIAAAPCPYVVSKFGAEGYCDVLRRDLYYTGTTVHILEPGFFATNIAEPNSVNNSIRKTYENLPLETKEYYGQEYVDNMTDSVKRLLNHVTSPKTEKVVNAYVHALTAKYPKYRYVVGVDANTVFRMLWTVPEWLSDLIITCTRPKPKGLIKR</sequence>
<dbReference type="PRINTS" id="PR00080">
    <property type="entry name" value="SDRFAMILY"/>
</dbReference>
<dbReference type="Proteomes" id="UP001217089">
    <property type="component" value="Unassembled WGS sequence"/>
</dbReference>
<dbReference type="PRINTS" id="PR00081">
    <property type="entry name" value="GDHRDH"/>
</dbReference>
<protein>
    <submittedName>
        <fullName evidence="2">Uncharacterized protein</fullName>
    </submittedName>
</protein>
<evidence type="ECO:0000256" key="1">
    <source>
        <dbReference type="RuleBase" id="RU000363"/>
    </source>
</evidence>
<dbReference type="InterPro" id="IPR002347">
    <property type="entry name" value="SDR_fam"/>
</dbReference>
<dbReference type="PANTHER" id="PTHR43313">
    <property type="entry name" value="SHORT-CHAIN DEHYDROGENASE/REDUCTASE FAMILY 9C"/>
    <property type="match status" value="1"/>
</dbReference>
<dbReference type="InterPro" id="IPR036291">
    <property type="entry name" value="NAD(P)-bd_dom_sf"/>
</dbReference>
<reference evidence="2 3" key="1">
    <citation type="submission" date="2022-12" db="EMBL/GenBank/DDBJ databases">
        <title>Chromosome-level genome of Tegillarca granosa.</title>
        <authorList>
            <person name="Kim J."/>
        </authorList>
    </citation>
    <scope>NUCLEOTIDE SEQUENCE [LARGE SCALE GENOMIC DNA]</scope>
    <source>
        <strain evidence="2">Teg-2019</strain>
        <tissue evidence="2">Adductor muscle</tissue>
    </source>
</reference>
<dbReference type="PANTHER" id="PTHR43313:SF50">
    <property type="entry name" value="GH26015P"/>
    <property type="match status" value="1"/>
</dbReference>
<organism evidence="2 3">
    <name type="scientific">Tegillarca granosa</name>
    <name type="common">Malaysian cockle</name>
    <name type="synonym">Anadara granosa</name>
    <dbReference type="NCBI Taxonomy" id="220873"/>
    <lineage>
        <taxon>Eukaryota</taxon>
        <taxon>Metazoa</taxon>
        <taxon>Spiralia</taxon>
        <taxon>Lophotrochozoa</taxon>
        <taxon>Mollusca</taxon>
        <taxon>Bivalvia</taxon>
        <taxon>Autobranchia</taxon>
        <taxon>Pteriomorphia</taxon>
        <taxon>Arcoida</taxon>
        <taxon>Arcoidea</taxon>
        <taxon>Arcidae</taxon>
        <taxon>Tegillarca</taxon>
    </lineage>
</organism>
<evidence type="ECO:0000313" key="2">
    <source>
        <dbReference type="EMBL" id="KAJ8307967.1"/>
    </source>
</evidence>
<keyword evidence="3" id="KW-1185">Reference proteome</keyword>
<gene>
    <name evidence="2" type="ORF">KUTeg_014481</name>
</gene>
<dbReference type="SUPFAM" id="SSF51735">
    <property type="entry name" value="NAD(P)-binding Rossmann-fold domains"/>
    <property type="match status" value="1"/>
</dbReference>
<accession>A0ABQ9EVH0</accession>
<comment type="caution">
    <text evidence="2">The sequence shown here is derived from an EMBL/GenBank/DDBJ whole genome shotgun (WGS) entry which is preliminary data.</text>
</comment>
<dbReference type="Pfam" id="PF00106">
    <property type="entry name" value="adh_short"/>
    <property type="match status" value="1"/>
</dbReference>
<dbReference type="Gene3D" id="3.40.50.720">
    <property type="entry name" value="NAD(P)-binding Rossmann-like Domain"/>
    <property type="match status" value="1"/>
</dbReference>